<dbReference type="AlphaFoldDB" id="A0A388LA37"/>
<evidence type="ECO:0000259" key="1">
    <source>
        <dbReference type="Pfam" id="PF17921"/>
    </source>
</evidence>
<dbReference type="Proteomes" id="UP000265515">
    <property type="component" value="Unassembled WGS sequence"/>
</dbReference>
<dbReference type="Pfam" id="PF17921">
    <property type="entry name" value="Integrase_H2C2"/>
    <property type="match status" value="1"/>
</dbReference>
<name>A0A388LA37_CHABU</name>
<protein>
    <recommendedName>
        <fullName evidence="1">Integrase zinc-binding domain-containing protein</fullName>
    </recommendedName>
</protein>
<dbReference type="InterPro" id="IPR021109">
    <property type="entry name" value="Peptidase_aspartic_dom_sf"/>
</dbReference>
<dbReference type="Gene3D" id="1.10.340.70">
    <property type="match status" value="1"/>
</dbReference>
<dbReference type="Gene3D" id="2.40.70.10">
    <property type="entry name" value="Acid Proteases"/>
    <property type="match status" value="1"/>
</dbReference>
<gene>
    <name evidence="2" type="ORF">CBR_g28886</name>
</gene>
<evidence type="ECO:0000313" key="3">
    <source>
        <dbReference type="Proteomes" id="UP000265515"/>
    </source>
</evidence>
<dbReference type="InterPro" id="IPR041588">
    <property type="entry name" value="Integrase_H2C2"/>
</dbReference>
<feature type="domain" description="Integrase zinc-binding" evidence="1">
    <location>
        <begin position="397"/>
        <end position="450"/>
    </location>
</feature>
<comment type="caution">
    <text evidence="2">The sequence shown here is derived from an EMBL/GenBank/DDBJ whole genome shotgun (WGS) entry which is preliminary data.</text>
</comment>
<keyword evidence="3" id="KW-1185">Reference proteome</keyword>
<proteinExistence type="predicted"/>
<dbReference type="OrthoDB" id="5596707at2759"/>
<dbReference type="CDD" id="cd00303">
    <property type="entry name" value="retropepsin_like"/>
    <property type="match status" value="1"/>
</dbReference>
<evidence type="ECO:0000313" key="2">
    <source>
        <dbReference type="EMBL" id="GBG79170.1"/>
    </source>
</evidence>
<dbReference type="SUPFAM" id="SSF50630">
    <property type="entry name" value="Acid proteases"/>
    <property type="match status" value="1"/>
</dbReference>
<sequence>MRVSINEELSDSEYKELVEDVIGEQRLGALREVTTQGWMVYEVTLCVKGRVCLEIVRDETPTKARKKDGQRIEGEEVILSPRKRGARKLTMKSTLDDIDTVEPLRHALRQPMQCTILEYLAASRPARDELQMTTCKTCIPLGDEVHMASKPEVPSLAVSGVCAKAERAATVYLDGMEGVPPDKFYILGSRTVETILNDEIVLHGVIDNGSEAVIIEEELAVRLGMDLDRSYLFEIEAVDGRKQKIFGVCHKTVIEVEGLRVLMPVFTVRDCSSELLVGRTWLSHFHAVTIERPDRSQMLSINRPDGGRIMIETFEPRNARNKAALAAGGGRKPVTLVSCSLRFREKKYGALLTKEEGRIVEVEDLGNHVLVGENPYPKREDKEFEGSGMPLRVICDPEEKQSIVAELHDGVVGGHRGVKGTYEKVRKLYWWEGQYKDVEKHCMTCEEYKKKSFVRYKEPLHPSYLT</sequence>
<dbReference type="EMBL" id="BFEA01000313">
    <property type="protein sequence ID" value="GBG79170.1"/>
    <property type="molecule type" value="Genomic_DNA"/>
</dbReference>
<organism evidence="2 3">
    <name type="scientific">Chara braunii</name>
    <name type="common">Braun's stonewort</name>
    <dbReference type="NCBI Taxonomy" id="69332"/>
    <lineage>
        <taxon>Eukaryota</taxon>
        <taxon>Viridiplantae</taxon>
        <taxon>Streptophyta</taxon>
        <taxon>Charophyceae</taxon>
        <taxon>Charales</taxon>
        <taxon>Characeae</taxon>
        <taxon>Chara</taxon>
    </lineage>
</organism>
<reference evidence="2 3" key="1">
    <citation type="journal article" date="2018" name="Cell">
        <title>The Chara Genome: Secondary Complexity and Implications for Plant Terrestrialization.</title>
        <authorList>
            <person name="Nishiyama T."/>
            <person name="Sakayama H."/>
            <person name="Vries J.D."/>
            <person name="Buschmann H."/>
            <person name="Saint-Marcoux D."/>
            <person name="Ullrich K.K."/>
            <person name="Haas F.B."/>
            <person name="Vanderstraeten L."/>
            <person name="Becker D."/>
            <person name="Lang D."/>
            <person name="Vosolsobe S."/>
            <person name="Rombauts S."/>
            <person name="Wilhelmsson P.K.I."/>
            <person name="Janitza P."/>
            <person name="Kern R."/>
            <person name="Heyl A."/>
            <person name="Rumpler F."/>
            <person name="Villalobos L.I.A.C."/>
            <person name="Clay J.M."/>
            <person name="Skokan R."/>
            <person name="Toyoda A."/>
            <person name="Suzuki Y."/>
            <person name="Kagoshima H."/>
            <person name="Schijlen E."/>
            <person name="Tajeshwar N."/>
            <person name="Catarino B."/>
            <person name="Hetherington A.J."/>
            <person name="Saltykova A."/>
            <person name="Bonnot C."/>
            <person name="Breuninger H."/>
            <person name="Symeonidi A."/>
            <person name="Radhakrishnan G.V."/>
            <person name="Van Nieuwerburgh F."/>
            <person name="Deforce D."/>
            <person name="Chang C."/>
            <person name="Karol K.G."/>
            <person name="Hedrich R."/>
            <person name="Ulvskov P."/>
            <person name="Glockner G."/>
            <person name="Delwiche C.F."/>
            <person name="Petrasek J."/>
            <person name="Van de Peer Y."/>
            <person name="Friml J."/>
            <person name="Beilby M."/>
            <person name="Dolan L."/>
            <person name="Kohara Y."/>
            <person name="Sugano S."/>
            <person name="Fujiyama A."/>
            <person name="Delaux P.-M."/>
            <person name="Quint M."/>
            <person name="TheiBen G."/>
            <person name="Hagemann M."/>
            <person name="Harholt J."/>
            <person name="Dunand C."/>
            <person name="Zachgo S."/>
            <person name="Langdale J."/>
            <person name="Maumus F."/>
            <person name="Straeten D.V.D."/>
            <person name="Gould S.B."/>
            <person name="Rensing S.A."/>
        </authorList>
    </citation>
    <scope>NUCLEOTIDE SEQUENCE [LARGE SCALE GENOMIC DNA]</scope>
    <source>
        <strain evidence="2 3">S276</strain>
    </source>
</reference>
<accession>A0A388LA37</accession>
<dbReference type="Gramene" id="GBG79170">
    <property type="protein sequence ID" value="GBG79170"/>
    <property type="gene ID" value="CBR_g28886"/>
</dbReference>